<reference evidence="10" key="1">
    <citation type="submission" date="2018-11" db="EMBL/GenBank/DDBJ databases">
        <authorList>
            <consortium name="Pathogen Informatics"/>
        </authorList>
    </citation>
    <scope>NUCLEOTIDE SEQUENCE</scope>
</reference>
<keyword evidence="2 8" id="KW-0813">Transport</keyword>
<evidence type="ECO:0000256" key="1">
    <source>
        <dbReference type="ARBA" id="ARBA00009510"/>
    </source>
</evidence>
<dbReference type="GO" id="GO:0031080">
    <property type="term" value="C:nuclear pore outer ring"/>
    <property type="evidence" value="ECO:0007669"/>
    <property type="project" value="TreeGrafter"/>
</dbReference>
<dbReference type="PANTHER" id="PTHR13003:SF2">
    <property type="entry name" value="NUCLEAR PORE COMPLEX PROTEIN NUP107"/>
    <property type="match status" value="1"/>
</dbReference>
<comment type="function">
    <text evidence="8">Functions as a component of the nuclear pore complex (NPC).</text>
</comment>
<evidence type="ECO:0000256" key="8">
    <source>
        <dbReference type="RuleBase" id="RU365072"/>
    </source>
</evidence>
<keyword evidence="6 8" id="KW-0906">Nuclear pore complex</keyword>
<dbReference type="GO" id="GO:0017056">
    <property type="term" value="F:structural constituent of nuclear pore"/>
    <property type="evidence" value="ECO:0007669"/>
    <property type="project" value="UniProtKB-UniRule"/>
</dbReference>
<evidence type="ECO:0000256" key="9">
    <source>
        <dbReference type="SAM" id="MobiDB-lite"/>
    </source>
</evidence>
<dbReference type="AlphaFoldDB" id="A0A448WS25"/>
<dbReference type="GO" id="GO:0000973">
    <property type="term" value="P:post-transcriptional tethering of RNA polymerase II gene DNA at nuclear periphery"/>
    <property type="evidence" value="ECO:0007669"/>
    <property type="project" value="TreeGrafter"/>
</dbReference>
<protein>
    <recommendedName>
        <fullName evidence="8">Nuclear pore complex protein</fullName>
    </recommendedName>
</protein>
<evidence type="ECO:0000313" key="10">
    <source>
        <dbReference type="EMBL" id="VEL18812.1"/>
    </source>
</evidence>
<keyword evidence="5 8" id="KW-0811">Translocation</keyword>
<keyword evidence="3" id="KW-0509">mRNA transport</keyword>
<dbReference type="GO" id="GO:0031965">
    <property type="term" value="C:nuclear membrane"/>
    <property type="evidence" value="ECO:0007669"/>
    <property type="project" value="UniProtKB-SubCell"/>
</dbReference>
<proteinExistence type="inferred from homology"/>
<dbReference type="Proteomes" id="UP000784294">
    <property type="component" value="Unassembled WGS sequence"/>
</dbReference>
<dbReference type="GO" id="GO:0006406">
    <property type="term" value="P:mRNA export from nucleus"/>
    <property type="evidence" value="ECO:0007669"/>
    <property type="project" value="TreeGrafter"/>
</dbReference>
<name>A0A448WS25_9PLAT</name>
<keyword evidence="4" id="KW-0653">Protein transport</keyword>
<sequence length="228" mass="25331">MTRLTDDADHDPGETSGNPSDREHCLSLAVTAGLDLQRLTRAVVRLLRCRDSSNRIPSAGKRLLVTGTVQTGEPPLNQIDGKRSLSEAMELASHLEDWAEGFGMSGAGGCLMPGTIASTNAVISLEDQSRITIVDWLVYDPAQRGEALLVGNSLMRLFIALRKFRAAKLILSHLPLGILDQSKRLLEEKRQSFNSKSHWLVHAIREHECLLLYLQVQAGYFSLFYKDY</sequence>
<dbReference type="Pfam" id="PF04121">
    <property type="entry name" value="Nup84_Nup100"/>
    <property type="match status" value="1"/>
</dbReference>
<comment type="caution">
    <text evidence="10">The sequence shown here is derived from an EMBL/GenBank/DDBJ whole genome shotgun (WGS) entry which is preliminary data.</text>
</comment>
<dbReference type="InterPro" id="IPR007252">
    <property type="entry name" value="Nup84/Nup107"/>
</dbReference>
<evidence type="ECO:0000256" key="7">
    <source>
        <dbReference type="ARBA" id="ARBA00023242"/>
    </source>
</evidence>
<feature type="region of interest" description="Disordered" evidence="9">
    <location>
        <begin position="1"/>
        <end position="23"/>
    </location>
</feature>
<keyword evidence="7 8" id="KW-0539">Nucleus</keyword>
<dbReference type="OrthoDB" id="3098at2759"/>
<accession>A0A448WS25</accession>
<feature type="compositionally biased region" description="Basic and acidic residues" evidence="9">
    <location>
        <begin position="1"/>
        <end position="13"/>
    </location>
</feature>
<evidence type="ECO:0000256" key="2">
    <source>
        <dbReference type="ARBA" id="ARBA00022448"/>
    </source>
</evidence>
<comment type="subcellular location">
    <subcellularLocation>
        <location evidence="8">Nucleus</location>
        <location evidence="8">Nuclear pore complex</location>
    </subcellularLocation>
    <subcellularLocation>
        <location evidence="8">Nucleus membrane</location>
    </subcellularLocation>
</comment>
<dbReference type="GO" id="GO:0006606">
    <property type="term" value="P:protein import into nucleus"/>
    <property type="evidence" value="ECO:0007669"/>
    <property type="project" value="TreeGrafter"/>
</dbReference>
<keyword evidence="8" id="KW-0472">Membrane</keyword>
<evidence type="ECO:0000256" key="4">
    <source>
        <dbReference type="ARBA" id="ARBA00022927"/>
    </source>
</evidence>
<evidence type="ECO:0000256" key="6">
    <source>
        <dbReference type="ARBA" id="ARBA00023132"/>
    </source>
</evidence>
<comment type="subunit">
    <text evidence="8">Part of the nuclear pore complex (NPC).</text>
</comment>
<dbReference type="EMBL" id="CAAALY010038783">
    <property type="protein sequence ID" value="VEL18812.1"/>
    <property type="molecule type" value="Genomic_DNA"/>
</dbReference>
<gene>
    <name evidence="10" type="ORF">PXEA_LOCUS12252</name>
</gene>
<evidence type="ECO:0000313" key="11">
    <source>
        <dbReference type="Proteomes" id="UP000784294"/>
    </source>
</evidence>
<keyword evidence="11" id="KW-1185">Reference proteome</keyword>
<evidence type="ECO:0000256" key="3">
    <source>
        <dbReference type="ARBA" id="ARBA00022816"/>
    </source>
</evidence>
<dbReference type="Gene3D" id="1.20.190.50">
    <property type="match status" value="1"/>
</dbReference>
<comment type="similarity">
    <text evidence="1 8">Belongs to the nucleoporin Nup84/Nup107 family.</text>
</comment>
<evidence type="ECO:0000256" key="5">
    <source>
        <dbReference type="ARBA" id="ARBA00023010"/>
    </source>
</evidence>
<dbReference type="PANTHER" id="PTHR13003">
    <property type="entry name" value="NUP107-RELATED"/>
    <property type="match status" value="1"/>
</dbReference>
<organism evidence="10 11">
    <name type="scientific">Protopolystoma xenopodis</name>
    <dbReference type="NCBI Taxonomy" id="117903"/>
    <lineage>
        <taxon>Eukaryota</taxon>
        <taxon>Metazoa</taxon>
        <taxon>Spiralia</taxon>
        <taxon>Lophotrochozoa</taxon>
        <taxon>Platyhelminthes</taxon>
        <taxon>Monogenea</taxon>
        <taxon>Polyopisthocotylea</taxon>
        <taxon>Polystomatidea</taxon>
        <taxon>Polystomatidae</taxon>
        <taxon>Protopolystoma</taxon>
    </lineage>
</organism>